<proteinExistence type="predicted"/>
<accession>A0A3N6MF17</accession>
<comment type="caution">
    <text evidence="2">The sequence shown here is derived from an EMBL/GenBank/DDBJ whole genome shotgun (WGS) entry which is preliminary data.</text>
</comment>
<dbReference type="EMBL" id="REFZ01000009">
    <property type="protein sequence ID" value="RQG99484.1"/>
    <property type="molecule type" value="Genomic_DNA"/>
</dbReference>
<dbReference type="InterPro" id="IPR055768">
    <property type="entry name" value="DUF7344"/>
</dbReference>
<keyword evidence="3" id="KW-1185">Reference proteome</keyword>
<dbReference type="Pfam" id="PF24035">
    <property type="entry name" value="DUF7344"/>
    <property type="match status" value="1"/>
</dbReference>
<dbReference type="AlphaFoldDB" id="A0A3N6MF17"/>
<name>A0A3N6MF17_NATCH</name>
<evidence type="ECO:0000313" key="3">
    <source>
        <dbReference type="Proteomes" id="UP000281431"/>
    </source>
</evidence>
<gene>
    <name evidence="2" type="ORF">EA472_14235</name>
</gene>
<protein>
    <recommendedName>
        <fullName evidence="1">DUF7344 domain-containing protein</fullName>
    </recommendedName>
</protein>
<organism evidence="2 3">
    <name type="scientific">Natrarchaeobius chitinivorans</name>
    <dbReference type="NCBI Taxonomy" id="1679083"/>
    <lineage>
        <taxon>Archaea</taxon>
        <taxon>Methanobacteriati</taxon>
        <taxon>Methanobacteriota</taxon>
        <taxon>Stenosarchaea group</taxon>
        <taxon>Halobacteria</taxon>
        <taxon>Halobacteriales</taxon>
        <taxon>Natrialbaceae</taxon>
        <taxon>Natrarchaeobius</taxon>
    </lineage>
</organism>
<feature type="domain" description="DUF7344" evidence="1">
    <location>
        <begin position="12"/>
        <end position="89"/>
    </location>
</feature>
<dbReference type="OrthoDB" id="247722at2157"/>
<reference evidence="2 3" key="1">
    <citation type="submission" date="2018-10" db="EMBL/GenBank/DDBJ databases">
        <title>Natrarchaeobius chitinivorans gen. nov., sp. nov., and Natrarchaeobius haloalkaliphilus sp. nov., alkaliphilic, chitin-utilizing haloarchaea from hypersaline alkaline lakes.</title>
        <authorList>
            <person name="Sorokin D.Y."/>
            <person name="Elcheninov A.G."/>
            <person name="Kostrikina N.A."/>
            <person name="Bale N.J."/>
            <person name="Sinninghe Damste J.S."/>
            <person name="Khijniak T.V."/>
            <person name="Kublanov I.V."/>
            <person name="Toshchakov S.V."/>
        </authorList>
    </citation>
    <scope>NUCLEOTIDE SEQUENCE [LARGE SCALE GENOMIC DNA]</scope>
    <source>
        <strain evidence="2 3">AArcht7</strain>
    </source>
</reference>
<dbReference type="Proteomes" id="UP000281431">
    <property type="component" value="Unassembled WGS sequence"/>
</dbReference>
<evidence type="ECO:0000259" key="1">
    <source>
        <dbReference type="Pfam" id="PF24035"/>
    </source>
</evidence>
<sequence length="107" mass="11765">MDAGLSTDEVLRLLSDARIRTIVTYLYDRPDATLEELAAIVATVEAARSSTIATPTDYERATVELYHSTLPRLDDHEFVSFDPDEGIVRATDVPPPVHALLGITDPQ</sequence>
<evidence type="ECO:0000313" key="2">
    <source>
        <dbReference type="EMBL" id="RQG99484.1"/>
    </source>
</evidence>